<dbReference type="KEGG" id="fll:EI427_16240"/>
<keyword evidence="2" id="KW-1133">Transmembrane helix</keyword>
<feature type="transmembrane region" description="Helical" evidence="2">
    <location>
        <begin position="259"/>
        <end position="279"/>
    </location>
</feature>
<evidence type="ECO:0000313" key="7">
    <source>
        <dbReference type="Proteomes" id="UP000267268"/>
    </source>
</evidence>
<dbReference type="Pfam" id="PF07696">
    <property type="entry name" value="7TMR-DISMED2"/>
    <property type="match status" value="1"/>
</dbReference>
<keyword evidence="7" id="KW-1185">Reference proteome</keyword>
<gene>
    <name evidence="6" type="ORF">EI427_16240</name>
</gene>
<evidence type="ECO:0008006" key="8">
    <source>
        <dbReference type="Google" id="ProtNLM"/>
    </source>
</evidence>
<evidence type="ECO:0000313" key="6">
    <source>
        <dbReference type="EMBL" id="AZQ63716.1"/>
    </source>
</evidence>
<feature type="transmembrane region" description="Helical" evidence="2">
    <location>
        <begin position="341"/>
        <end position="360"/>
    </location>
</feature>
<evidence type="ECO:0000259" key="3">
    <source>
        <dbReference type="Pfam" id="PF07695"/>
    </source>
</evidence>
<feature type="transmembrane region" description="Helical" evidence="2">
    <location>
        <begin position="366"/>
        <end position="390"/>
    </location>
</feature>
<sequence>MHILKCKIYTMLIRTILITLLFILGENFLQAQPILLEDKEELLISAPDFTLVVDSLNSLSIDDIVTKRKLFKRPNVPMFVTTDTSVTYWIKMSIDATTLQENSWVFEILDSHLSSVEAYLAEDQNYPTKIVSAGYNHHFGDREFEHKNITFPLRVGDSTKIATVYLCYKSEFNNVLLFKVSKITSFLSYALNEYLSLGLFYGTILCLLLVNFILFLILRERYQVLIIFYLFSVISMGLSEDNLASQYLWVENPVNNYHLMKFSSVFFTIAITFLSINFLKIKKYHSTLFYLIWVVTLGNIIYFLTMKGYNSPMWNLYLFGVPFAIIFYVLVRAIKAKRIKTWYFFIGYSTLLLQLLALVLKSHNLYIFNSILTVYSFNVTLLIVGLLITMSQFDKFKKLKDEKEAIQIREITTLKEQEKVIEQKVVERTQEVEEQKEIVFYKNKELEEVNDLLLAHQQQIALMNQQLEKENRQLHNDVEELATARVMLKEVSFEEFENLFPDDNSCYEYLEKKKWENGYSCKKCNSTEYAKGQGVLGRRCKKCNYNESVTSGTIFHRLHFPIEKAFRMLFIVFAHNGEISTYKLSEDLDLRQNTCWKFKKKIDDAMQGKEALIDDGNACEVKGWDDLILG</sequence>
<proteinExistence type="predicted"/>
<evidence type="ECO:0000256" key="2">
    <source>
        <dbReference type="SAM" id="Phobius"/>
    </source>
</evidence>
<dbReference type="EMBL" id="CP034562">
    <property type="protein sequence ID" value="AZQ63716.1"/>
    <property type="molecule type" value="Genomic_DNA"/>
</dbReference>
<name>A0A3Q9FRT3_9BACT</name>
<dbReference type="Pfam" id="PF07695">
    <property type="entry name" value="7TMR-DISM_7TM"/>
    <property type="match status" value="1"/>
</dbReference>
<feature type="domain" description="Transposase zinc-ribbon" evidence="5">
    <location>
        <begin position="501"/>
        <end position="545"/>
    </location>
</feature>
<feature type="transmembrane region" description="Helical" evidence="2">
    <location>
        <begin position="222"/>
        <end position="239"/>
    </location>
</feature>
<feature type="transmembrane region" description="Helical" evidence="2">
    <location>
        <begin position="286"/>
        <end position="304"/>
    </location>
</feature>
<feature type="domain" description="7TM-DISM receptor extracellular" evidence="3">
    <location>
        <begin position="193"/>
        <end position="390"/>
    </location>
</feature>
<dbReference type="OrthoDB" id="9783459at2"/>
<feature type="transmembrane region" description="Helical" evidence="2">
    <location>
        <begin position="194"/>
        <end position="215"/>
    </location>
</feature>
<feature type="coiled-coil region" evidence="1">
    <location>
        <begin position="446"/>
        <end position="484"/>
    </location>
</feature>
<dbReference type="InterPro" id="IPR011622">
    <property type="entry name" value="7TMR_DISM_rcpt_extracell_dom2"/>
</dbReference>
<dbReference type="Proteomes" id="UP000267268">
    <property type="component" value="Chromosome 1"/>
</dbReference>
<evidence type="ECO:0000256" key="1">
    <source>
        <dbReference type="SAM" id="Coils"/>
    </source>
</evidence>
<protein>
    <recommendedName>
        <fullName evidence="8">Chromosome partitioning protein ParA</fullName>
    </recommendedName>
</protein>
<dbReference type="AlphaFoldDB" id="A0A3Q9FRT3"/>
<feature type="domain" description="7TM-DISM receptor extracellular" evidence="4">
    <location>
        <begin position="48"/>
        <end position="177"/>
    </location>
</feature>
<dbReference type="Pfam" id="PF12760">
    <property type="entry name" value="Zn_ribbon_IS1595"/>
    <property type="match status" value="1"/>
</dbReference>
<keyword evidence="1" id="KW-0175">Coiled coil</keyword>
<reference evidence="6 7" key="1">
    <citation type="submission" date="2018-12" db="EMBL/GenBank/DDBJ databases">
        <title>Flammeovirga pectinis sp. nov., isolated from the gut of the Korean scallop, Patinopecten yessoensis.</title>
        <authorList>
            <person name="Bae J.-W."/>
            <person name="Jeong Y.-S."/>
            <person name="Kang W."/>
        </authorList>
    </citation>
    <scope>NUCLEOTIDE SEQUENCE [LARGE SCALE GENOMIC DNA]</scope>
    <source>
        <strain evidence="6 7">L12M1</strain>
    </source>
</reference>
<keyword evidence="2" id="KW-0472">Membrane</keyword>
<evidence type="ECO:0000259" key="4">
    <source>
        <dbReference type="Pfam" id="PF07696"/>
    </source>
</evidence>
<dbReference type="InterPro" id="IPR024442">
    <property type="entry name" value="Transposase_Zn_ribbon"/>
</dbReference>
<evidence type="ECO:0000259" key="5">
    <source>
        <dbReference type="Pfam" id="PF12760"/>
    </source>
</evidence>
<accession>A0A3Q9FRT3</accession>
<dbReference type="Gene3D" id="2.60.40.2380">
    <property type="match status" value="1"/>
</dbReference>
<organism evidence="6 7">
    <name type="scientific">Flammeovirga pectinis</name>
    <dbReference type="NCBI Taxonomy" id="2494373"/>
    <lineage>
        <taxon>Bacteria</taxon>
        <taxon>Pseudomonadati</taxon>
        <taxon>Bacteroidota</taxon>
        <taxon>Cytophagia</taxon>
        <taxon>Cytophagales</taxon>
        <taxon>Flammeovirgaceae</taxon>
        <taxon>Flammeovirga</taxon>
    </lineage>
</organism>
<dbReference type="InterPro" id="IPR011623">
    <property type="entry name" value="7TMR_DISM_rcpt_extracell_dom1"/>
</dbReference>
<keyword evidence="2" id="KW-0812">Transmembrane</keyword>
<feature type="transmembrane region" description="Helical" evidence="2">
    <location>
        <begin position="316"/>
        <end position="334"/>
    </location>
</feature>